<dbReference type="GO" id="GO:0071949">
    <property type="term" value="F:FAD binding"/>
    <property type="evidence" value="ECO:0007669"/>
    <property type="project" value="InterPro"/>
</dbReference>
<dbReference type="InterPro" id="IPR002938">
    <property type="entry name" value="FAD-bd"/>
</dbReference>
<dbReference type="EMBL" id="ML769389">
    <property type="protein sequence ID" value="KAE9408813.1"/>
    <property type="molecule type" value="Genomic_DNA"/>
</dbReference>
<dbReference type="InterPro" id="IPR050641">
    <property type="entry name" value="RIFMO-like"/>
</dbReference>
<accession>A0A6A4IGF6</accession>
<keyword evidence="7" id="KW-1185">Reference proteome</keyword>
<dbReference type="AlphaFoldDB" id="A0A6A4IGF6"/>
<dbReference type="Pfam" id="PF01494">
    <property type="entry name" value="FAD_binding_3"/>
    <property type="match status" value="1"/>
</dbReference>
<feature type="domain" description="FAD-binding" evidence="5">
    <location>
        <begin position="8"/>
        <end position="380"/>
    </location>
</feature>
<dbReference type="PRINTS" id="PR00420">
    <property type="entry name" value="RNGMNOXGNASE"/>
</dbReference>
<name>A0A6A4IGF6_9AGAR</name>
<evidence type="ECO:0000256" key="2">
    <source>
        <dbReference type="ARBA" id="ARBA00022630"/>
    </source>
</evidence>
<organism evidence="6 7">
    <name type="scientific">Gymnopus androsaceus JB14</name>
    <dbReference type="NCBI Taxonomy" id="1447944"/>
    <lineage>
        <taxon>Eukaryota</taxon>
        <taxon>Fungi</taxon>
        <taxon>Dikarya</taxon>
        <taxon>Basidiomycota</taxon>
        <taxon>Agaricomycotina</taxon>
        <taxon>Agaricomycetes</taxon>
        <taxon>Agaricomycetidae</taxon>
        <taxon>Agaricales</taxon>
        <taxon>Marasmiineae</taxon>
        <taxon>Omphalotaceae</taxon>
        <taxon>Gymnopus</taxon>
    </lineage>
</organism>
<dbReference type="Gene3D" id="3.40.30.20">
    <property type="match status" value="1"/>
</dbReference>
<dbReference type="InterPro" id="IPR038220">
    <property type="entry name" value="PHOX_C_sf"/>
</dbReference>
<evidence type="ECO:0000313" key="7">
    <source>
        <dbReference type="Proteomes" id="UP000799118"/>
    </source>
</evidence>
<keyword evidence="2" id="KW-0285">Flavoprotein</keyword>
<comment type="cofactor">
    <cofactor evidence="1">
        <name>FAD</name>
        <dbReference type="ChEBI" id="CHEBI:57692"/>
    </cofactor>
</comment>
<keyword evidence="4" id="KW-0560">Oxidoreductase</keyword>
<dbReference type="Gene3D" id="3.30.70.2450">
    <property type="match status" value="1"/>
</dbReference>
<evidence type="ECO:0000256" key="3">
    <source>
        <dbReference type="ARBA" id="ARBA00022827"/>
    </source>
</evidence>
<dbReference type="PANTHER" id="PTHR43004">
    <property type="entry name" value="TRK SYSTEM POTASSIUM UPTAKE PROTEIN"/>
    <property type="match status" value="1"/>
</dbReference>
<gene>
    <name evidence="6" type="ORF">BT96DRAFT_970322</name>
</gene>
<dbReference type="PANTHER" id="PTHR43004:SF19">
    <property type="entry name" value="BINDING MONOOXYGENASE, PUTATIVE (JCVI)-RELATED"/>
    <property type="match status" value="1"/>
</dbReference>
<evidence type="ECO:0000313" key="6">
    <source>
        <dbReference type="EMBL" id="KAE9408813.1"/>
    </source>
</evidence>
<reference evidence="6" key="1">
    <citation type="journal article" date="2019" name="Environ. Microbiol.">
        <title>Fungal ecological strategies reflected in gene transcription - a case study of two litter decomposers.</title>
        <authorList>
            <person name="Barbi F."/>
            <person name="Kohler A."/>
            <person name="Barry K."/>
            <person name="Baskaran P."/>
            <person name="Daum C."/>
            <person name="Fauchery L."/>
            <person name="Ihrmark K."/>
            <person name="Kuo A."/>
            <person name="LaButti K."/>
            <person name="Lipzen A."/>
            <person name="Morin E."/>
            <person name="Grigoriev I.V."/>
            <person name="Henrissat B."/>
            <person name="Lindahl B."/>
            <person name="Martin F."/>
        </authorList>
    </citation>
    <scope>NUCLEOTIDE SEQUENCE</scope>
    <source>
        <strain evidence="6">JB14</strain>
    </source>
</reference>
<keyword evidence="3" id="KW-0274">FAD</keyword>
<dbReference type="Gene3D" id="3.50.50.60">
    <property type="entry name" value="FAD/NAD(P)-binding domain"/>
    <property type="match status" value="1"/>
</dbReference>
<sequence length="556" mass="61063">MPKSANRVNVLIAGAGPVGLVSALLLLRNGLSVRIIAKEGEFRTGYRGPGIQPRTLELYKFLGVLDDIWAASGGHQPVHRYTLPDDGQPPLIMWNDEPPVTQTVDKPYFTARHIGQVDHEAVLRNCLLKNYGVQVELGLELVKYEHSPGSDFVSATIRNTIQDETTEATEFDWLIGAEGAHSVTRKQLGCTFLGESYPQAGMLLGDIHLLNGWGDDHIKVWGELGKKAVLFRPYRSAYSAQHSIPTQTLNDTRTQVVLSASDLELERLATLCNDRDALVEEIYALSGRRDLLFGDLIGAAIWKPNVRMVDKFGEGRVYIAGVDAAHVHSPTGGQGLNSGVHDAFNLAWKLSLVHKGLAPFSLLESYTTERVRVISAMLNKTTALLNQTLLRPSNAGGSHLGWTRGFEIRMFGINYRGSPIVMDDVQPPAEVLDPYKMSPDEACERTPGLQEVLVFLQAHGRGKSETVRAVIIHPQSPSGFKSVQEALGKELAGIDEVMDTEGHACRVYLRAVPEFVSIFQEGGEGMVVVVVRPDGHVGTIAKDLEGVEKYFRMVFL</sequence>
<dbReference type="Proteomes" id="UP000799118">
    <property type="component" value="Unassembled WGS sequence"/>
</dbReference>
<evidence type="ECO:0000256" key="1">
    <source>
        <dbReference type="ARBA" id="ARBA00001974"/>
    </source>
</evidence>
<evidence type="ECO:0000259" key="5">
    <source>
        <dbReference type="Pfam" id="PF01494"/>
    </source>
</evidence>
<proteinExistence type="predicted"/>
<dbReference type="GO" id="GO:0016709">
    <property type="term" value="F:oxidoreductase activity, acting on paired donors, with incorporation or reduction of molecular oxygen, NAD(P)H as one donor, and incorporation of one atom of oxygen"/>
    <property type="evidence" value="ECO:0007669"/>
    <property type="project" value="UniProtKB-ARBA"/>
</dbReference>
<dbReference type="OrthoDB" id="1716816at2759"/>
<dbReference type="InterPro" id="IPR036188">
    <property type="entry name" value="FAD/NAD-bd_sf"/>
</dbReference>
<protein>
    <submittedName>
        <fullName evidence="6">FAD/NAD(P)-binding domain-containing protein</fullName>
    </submittedName>
</protein>
<dbReference type="SUPFAM" id="SSF51905">
    <property type="entry name" value="FAD/NAD(P)-binding domain"/>
    <property type="match status" value="1"/>
</dbReference>
<evidence type="ECO:0000256" key="4">
    <source>
        <dbReference type="ARBA" id="ARBA00023002"/>
    </source>
</evidence>